<keyword evidence="10" id="KW-1185">Reference proteome</keyword>
<reference evidence="9 10" key="1">
    <citation type="submission" date="2019-07" db="EMBL/GenBank/DDBJ databases">
        <title>Novel species of Flavobacterium.</title>
        <authorList>
            <person name="Liu Q."/>
            <person name="Xin Y.-H."/>
        </authorList>
    </citation>
    <scope>NUCLEOTIDE SEQUENCE [LARGE SCALE GENOMIC DNA]</scope>
    <source>
        <strain evidence="9 10">LB3P56</strain>
    </source>
</reference>
<evidence type="ECO:0000259" key="6">
    <source>
        <dbReference type="PROSITE" id="PS51085"/>
    </source>
</evidence>
<dbReference type="NCBIfam" id="NF040763">
    <property type="entry name" value="FeFe_hydrog_A6"/>
    <property type="match status" value="1"/>
</dbReference>
<dbReference type="Gene3D" id="3.40.50.1780">
    <property type="match status" value="1"/>
</dbReference>
<dbReference type="InterPro" id="IPR017896">
    <property type="entry name" value="4Fe4S_Fe-S-bd"/>
</dbReference>
<dbReference type="SUPFAM" id="SSF54862">
    <property type="entry name" value="4Fe-4S ferredoxins"/>
    <property type="match status" value="1"/>
</dbReference>
<dbReference type="CDD" id="cd00207">
    <property type="entry name" value="fer2"/>
    <property type="match status" value="1"/>
</dbReference>
<dbReference type="Gene3D" id="3.10.20.740">
    <property type="match status" value="1"/>
</dbReference>
<evidence type="ECO:0000256" key="1">
    <source>
        <dbReference type="ARBA" id="ARBA00022485"/>
    </source>
</evidence>
<dbReference type="Pfam" id="PF02906">
    <property type="entry name" value="Fe_hyd_lg_C"/>
    <property type="match status" value="1"/>
</dbReference>
<dbReference type="SUPFAM" id="SSF53920">
    <property type="entry name" value="Fe-only hydrogenase"/>
    <property type="match status" value="1"/>
</dbReference>
<feature type="domain" description="4Fe-4S His(Cys)3-ligated-type" evidence="8">
    <location>
        <begin position="85"/>
        <end position="124"/>
    </location>
</feature>
<evidence type="ECO:0000256" key="4">
    <source>
        <dbReference type="ARBA" id="ARBA00023004"/>
    </source>
</evidence>
<keyword evidence="5" id="KW-0411">Iron-sulfur</keyword>
<accession>A0A553CM98</accession>
<dbReference type="NCBIfam" id="TIGR02512">
    <property type="entry name" value="FeFe_hydrog_A"/>
    <property type="match status" value="1"/>
</dbReference>
<name>A0A553CM98_9FLAO</name>
<dbReference type="Pfam" id="PF10588">
    <property type="entry name" value="NADH-G_4Fe-4S_3"/>
    <property type="match status" value="1"/>
</dbReference>
<dbReference type="GO" id="GO:0005506">
    <property type="term" value="F:iron ion binding"/>
    <property type="evidence" value="ECO:0007669"/>
    <property type="project" value="InterPro"/>
</dbReference>
<dbReference type="InterPro" id="IPR050340">
    <property type="entry name" value="Cytosolic_Fe-S_CAF"/>
</dbReference>
<dbReference type="GO" id="GO:0008901">
    <property type="term" value="F:ferredoxin hydrogenase activity"/>
    <property type="evidence" value="ECO:0007669"/>
    <property type="project" value="InterPro"/>
</dbReference>
<sequence>MDTISIKIDNKNFQVEKGTTILDAAKSVGINIPTLCYMHLHDLNTTHNPTGCRICVVEVVGRKNLALACATECLPGMEIKNQTIRVLNSRKTILELILSDHPTDCLICAKNGDCDLQSMAQQMGIREIHYKGEQSHYIKDTSPAIKRDMDKCIGCRRCLTMCNDVQTVGALSAINRGFMSVVAPAFQMNLEDSVCTYCGQCVAVCPTAALTEVDHTNLVIRALADPTKTVVVQTAPAVRVALGEEFGYEPGTIVTGKMTAALKDMGFDYVFDTDFAADLTIMEEATELLDRLTRYINGDTTVKLPLLTSCCPACVNFFEHQFPEMKDIPSTARSPQQMFGAIAKTYFADKLGIKRENMVVVSIMPCLAKKYECSRDEFKTNGNPDVDYVLSTRELSRLIKQASIDFDSLIPLEFDHPMGESSGAGVIFGTTGGVIEAAVRTAYETFTKQKLDKVDFKQLRGMDWIRESTIDFNGTPIKIGIAHGLGNARKLLQEIREGKSQYHAIEIMACPGGCIGGGGQPLHHGDSNILLARQKALYAADKAKVIRKSHENPSIQKLYTEFLERPMSEKAHQLLHTHYFDRSTHVEITKD</sequence>
<dbReference type="PROSITE" id="PS00198">
    <property type="entry name" value="4FE4S_FER_1"/>
    <property type="match status" value="1"/>
</dbReference>
<dbReference type="InterPro" id="IPR009016">
    <property type="entry name" value="Fe_hydrogenase"/>
</dbReference>
<evidence type="ECO:0000313" key="10">
    <source>
        <dbReference type="Proteomes" id="UP000318585"/>
    </source>
</evidence>
<feature type="domain" description="4Fe-4S ferredoxin-type" evidence="7">
    <location>
        <begin position="184"/>
        <end position="215"/>
    </location>
</feature>
<evidence type="ECO:0000313" key="9">
    <source>
        <dbReference type="EMBL" id="TRX21571.1"/>
    </source>
</evidence>
<feature type="domain" description="2Fe-2S ferredoxin-type" evidence="6">
    <location>
        <begin position="2"/>
        <end position="85"/>
    </location>
</feature>
<dbReference type="Gene3D" id="4.10.260.20">
    <property type="entry name" value="Iron hydrogenase, small subunit"/>
    <property type="match status" value="1"/>
</dbReference>
<dbReference type="InterPro" id="IPR017900">
    <property type="entry name" value="4Fe4S_Fe_S_CS"/>
</dbReference>
<dbReference type="InterPro" id="IPR003149">
    <property type="entry name" value="Fe_hydrogenase_ssu"/>
</dbReference>
<proteinExistence type="predicted"/>
<dbReference type="Pfam" id="PF13510">
    <property type="entry name" value="Fer2_4"/>
    <property type="match status" value="1"/>
</dbReference>
<dbReference type="PROSITE" id="PS51839">
    <property type="entry name" value="4FE4S_HC3"/>
    <property type="match status" value="1"/>
</dbReference>
<dbReference type="PROSITE" id="PS51379">
    <property type="entry name" value="4FE4S_FER_2"/>
    <property type="match status" value="2"/>
</dbReference>
<evidence type="ECO:0000259" key="7">
    <source>
        <dbReference type="PROSITE" id="PS51379"/>
    </source>
</evidence>
<keyword evidence="2" id="KW-0479">Metal-binding</keyword>
<keyword evidence="3" id="KW-0677">Repeat</keyword>
<dbReference type="PANTHER" id="PTHR11615">
    <property type="entry name" value="NITRATE, FORMATE, IRON DEHYDROGENASE"/>
    <property type="match status" value="1"/>
</dbReference>
<dbReference type="Gene3D" id="3.30.70.20">
    <property type="match status" value="1"/>
</dbReference>
<dbReference type="AlphaFoldDB" id="A0A553CM98"/>
<gene>
    <name evidence="9" type="ORF">FNW17_06705</name>
</gene>
<evidence type="ECO:0000256" key="5">
    <source>
        <dbReference type="ARBA" id="ARBA00023014"/>
    </source>
</evidence>
<dbReference type="InterPro" id="IPR013352">
    <property type="entry name" value="Fe_hydrogenase_subset"/>
</dbReference>
<dbReference type="SMART" id="SM00929">
    <property type="entry name" value="NADH-G_4Fe-4S_3"/>
    <property type="match status" value="1"/>
</dbReference>
<evidence type="ECO:0000256" key="3">
    <source>
        <dbReference type="ARBA" id="ARBA00022737"/>
    </source>
</evidence>
<dbReference type="InterPro" id="IPR019574">
    <property type="entry name" value="NADH_UbQ_OxRdtase_Gsu_4Fe4S-bd"/>
</dbReference>
<dbReference type="FunFam" id="3.30.70.20:FF:000035">
    <property type="entry name" value="Iron hydrogenase 1"/>
    <property type="match status" value="1"/>
</dbReference>
<evidence type="ECO:0000256" key="2">
    <source>
        <dbReference type="ARBA" id="ARBA00022723"/>
    </source>
</evidence>
<keyword evidence="1" id="KW-0004">4Fe-4S</keyword>
<dbReference type="Gene3D" id="3.40.950.10">
    <property type="entry name" value="Fe-only Hydrogenase (Larger Subunit), Chain L, domain 3"/>
    <property type="match status" value="1"/>
</dbReference>
<dbReference type="GO" id="GO:0051539">
    <property type="term" value="F:4 iron, 4 sulfur cluster binding"/>
    <property type="evidence" value="ECO:0007669"/>
    <property type="project" value="UniProtKB-KW"/>
</dbReference>
<keyword evidence="4" id="KW-0408">Iron</keyword>
<dbReference type="InterPro" id="IPR004108">
    <property type="entry name" value="Fe_hydrogenase_lsu_C"/>
</dbReference>
<dbReference type="EMBL" id="VJZR01000004">
    <property type="protein sequence ID" value="TRX21571.1"/>
    <property type="molecule type" value="Genomic_DNA"/>
</dbReference>
<dbReference type="InterPro" id="IPR036010">
    <property type="entry name" value="2Fe-2S_ferredoxin-like_sf"/>
</dbReference>
<dbReference type="Pfam" id="PF12838">
    <property type="entry name" value="Fer4_7"/>
    <property type="match status" value="1"/>
</dbReference>
<dbReference type="OrthoDB" id="9792592at2"/>
<dbReference type="Pfam" id="PF02256">
    <property type="entry name" value="Fe_hyd_SSU"/>
    <property type="match status" value="1"/>
</dbReference>
<comment type="caution">
    <text evidence="9">The sequence shown here is derived from an EMBL/GenBank/DDBJ whole genome shotgun (WGS) entry which is preliminary data.</text>
</comment>
<evidence type="ECO:0000259" key="8">
    <source>
        <dbReference type="PROSITE" id="PS51839"/>
    </source>
</evidence>
<dbReference type="InterPro" id="IPR001041">
    <property type="entry name" value="2Fe-2S_ferredoxin-type"/>
</dbReference>
<dbReference type="InterPro" id="IPR049830">
    <property type="entry name" value="HndD"/>
</dbReference>
<organism evidence="9 10">
    <name type="scientific">Flavobacterium franklandianum</name>
    <dbReference type="NCBI Taxonomy" id="2594430"/>
    <lineage>
        <taxon>Bacteria</taxon>
        <taxon>Pseudomonadati</taxon>
        <taxon>Bacteroidota</taxon>
        <taxon>Flavobacteriia</taxon>
        <taxon>Flavobacteriales</taxon>
        <taxon>Flavobacteriaceae</taxon>
        <taxon>Flavobacterium</taxon>
    </lineage>
</organism>
<dbReference type="PROSITE" id="PS51085">
    <property type="entry name" value="2FE2S_FER_2"/>
    <property type="match status" value="1"/>
</dbReference>
<dbReference type="SMART" id="SM00902">
    <property type="entry name" value="Fe_hyd_SSU"/>
    <property type="match status" value="1"/>
</dbReference>
<dbReference type="InterPro" id="IPR036991">
    <property type="entry name" value="Fe_hydrogenase_ssu_sf"/>
</dbReference>
<dbReference type="Proteomes" id="UP000318585">
    <property type="component" value="Unassembled WGS sequence"/>
</dbReference>
<feature type="domain" description="4Fe-4S ferredoxin-type" evidence="7">
    <location>
        <begin position="143"/>
        <end position="162"/>
    </location>
</feature>
<dbReference type="SUPFAM" id="SSF54292">
    <property type="entry name" value="2Fe-2S ferredoxin-like"/>
    <property type="match status" value="1"/>
</dbReference>
<dbReference type="RefSeq" id="WP_144071222.1">
    <property type="nucleotide sequence ID" value="NZ_VJZR01000004.1"/>
</dbReference>
<protein>
    <submittedName>
        <fullName evidence="9">2Fe-2S iron-sulfur cluster binding domain-containing protein</fullName>
    </submittedName>
</protein>